<feature type="compositionally biased region" description="Basic and acidic residues" evidence="2">
    <location>
        <begin position="759"/>
        <end position="776"/>
    </location>
</feature>
<feature type="compositionally biased region" description="Acidic residues" evidence="2">
    <location>
        <begin position="1"/>
        <end position="11"/>
    </location>
</feature>
<feature type="region of interest" description="Disordered" evidence="2">
    <location>
        <begin position="249"/>
        <end position="270"/>
    </location>
</feature>
<dbReference type="AlphaFoldDB" id="A0A078AMD6"/>
<feature type="region of interest" description="Disordered" evidence="2">
    <location>
        <begin position="738"/>
        <end position="818"/>
    </location>
</feature>
<feature type="compositionally biased region" description="Polar residues" evidence="2">
    <location>
        <begin position="807"/>
        <end position="818"/>
    </location>
</feature>
<reference evidence="3 4" key="1">
    <citation type="submission" date="2014-06" db="EMBL/GenBank/DDBJ databases">
        <authorList>
            <person name="Swart Estienne"/>
        </authorList>
    </citation>
    <scope>NUCLEOTIDE SEQUENCE [LARGE SCALE GENOMIC DNA]</scope>
    <source>
        <strain evidence="3 4">130c</strain>
    </source>
</reference>
<proteinExistence type="predicted"/>
<evidence type="ECO:0000313" key="3">
    <source>
        <dbReference type="EMBL" id="CDW82013.1"/>
    </source>
</evidence>
<evidence type="ECO:0000256" key="1">
    <source>
        <dbReference type="SAM" id="Coils"/>
    </source>
</evidence>
<feature type="coiled-coil region" evidence="1">
    <location>
        <begin position="498"/>
        <end position="525"/>
    </location>
</feature>
<keyword evidence="4" id="KW-1185">Reference proteome</keyword>
<accession>A0A078AMD6</accession>
<gene>
    <name evidence="3" type="primary">Contig6055.g6480</name>
    <name evidence="3" type="ORF">STYLEM_11038</name>
</gene>
<feature type="coiled-coil region" evidence="1">
    <location>
        <begin position="556"/>
        <end position="601"/>
    </location>
</feature>
<feature type="coiled-coil region" evidence="1">
    <location>
        <begin position="419"/>
        <end position="462"/>
    </location>
</feature>
<feature type="compositionally biased region" description="Basic and acidic residues" evidence="2">
    <location>
        <begin position="796"/>
        <end position="806"/>
    </location>
</feature>
<evidence type="ECO:0008006" key="5">
    <source>
        <dbReference type="Google" id="ProtNLM"/>
    </source>
</evidence>
<dbReference type="Proteomes" id="UP000039865">
    <property type="component" value="Unassembled WGS sequence"/>
</dbReference>
<evidence type="ECO:0000313" key="4">
    <source>
        <dbReference type="Proteomes" id="UP000039865"/>
    </source>
</evidence>
<protein>
    <recommendedName>
        <fullName evidence="5">Lebercilin domain-containing protein</fullName>
    </recommendedName>
</protein>
<keyword evidence="1" id="KW-0175">Coiled coil</keyword>
<organism evidence="3 4">
    <name type="scientific">Stylonychia lemnae</name>
    <name type="common">Ciliate</name>
    <dbReference type="NCBI Taxonomy" id="5949"/>
    <lineage>
        <taxon>Eukaryota</taxon>
        <taxon>Sar</taxon>
        <taxon>Alveolata</taxon>
        <taxon>Ciliophora</taxon>
        <taxon>Intramacronucleata</taxon>
        <taxon>Spirotrichea</taxon>
        <taxon>Stichotrichia</taxon>
        <taxon>Sporadotrichida</taxon>
        <taxon>Oxytrichidae</taxon>
        <taxon>Stylonychinae</taxon>
        <taxon>Stylonychia</taxon>
    </lineage>
</organism>
<dbReference type="EMBL" id="CCKQ01010494">
    <property type="protein sequence ID" value="CDW82013.1"/>
    <property type="molecule type" value="Genomic_DNA"/>
</dbReference>
<feature type="compositionally biased region" description="Polar residues" evidence="2">
    <location>
        <begin position="777"/>
        <end position="793"/>
    </location>
</feature>
<feature type="region of interest" description="Disordered" evidence="2">
    <location>
        <begin position="1"/>
        <end position="31"/>
    </location>
</feature>
<name>A0A078AMD6_STYLE</name>
<feature type="compositionally biased region" description="Basic and acidic residues" evidence="2">
    <location>
        <begin position="738"/>
        <end position="752"/>
    </location>
</feature>
<evidence type="ECO:0000256" key="2">
    <source>
        <dbReference type="SAM" id="MobiDB-lite"/>
    </source>
</evidence>
<sequence length="843" mass="98566">MLPEDNNNDDDWGFKQNESQDGGRGLQQASDSVIDVSRNNTVIEIPVDDYNFDLQNSNVTIKVKANYNSQRQNDYSRIDSQDDIYASQDDDIQNLVSSMRQSIDKALIKYDELKQSIKDTNQLISLNQSHIMLMDDQGGLGNSRSKISIHPSQQLRSSKIQTINIQLRARDLNNQTVVLQETPENFADSKFDQKQSYQSKQRYLLTRTPNRDSMNGSSGIVDKINKIYLGGGNEDTRHSRNYMSMLDDMDQNKSTNQSSISKPNLHSNQRINQTIDYGNSSRLINNDSSLLSLNKNQRQKNSMGNLSVMGNVRNRLNSQRLRPLLKKNFIIKSDDEQSSPPMSDQKRQFERIKHSDSIVELLKYNLELKTQMATIVDEISSKLTRAKERRKNEHIQHNTEIAADLKQKDQQMKAKNGHKSNLKKEIDLFQAKLDELHDIHKVDQMQNILKDKAQVLQNLKQEFEYSTQVKTRQEKALLKQEKNEDQDKNVKSKFFQQFKVQSKEMRELRKMYRELQTKIMDQHAEILRKENDSKKLMKAIKDKKSGNIQIRTQDEIETKKYLIDKLQQEVNEAKKQREQKQRGLEREFQDLDQKIKNTQYEIKVIELKDKDQDNQLKLVFLRQRELEKQIAEYRKLQRAKARKEKNQTLTLPQPIEDLQSFRAASELDTKDNTSDILRIHDQDSLRKQNAKQAPVKPSDDTTFFNLTQLDEEVESGEIGDEEIDKIIEDLKKPEIKQNLETKKAKERQDQEQARANAQRRLERSIKPDRTRNEAEQKQYNNISNIKPNIQSRNQKSKNEEEYESRADQNVNDSPNSFFLTDDQTIEINLQSDKRNTKAIRKVT</sequence>
<dbReference type="InParanoid" id="A0A078AMD6"/>
<feature type="compositionally biased region" description="Polar residues" evidence="2">
    <location>
        <begin position="252"/>
        <end position="270"/>
    </location>
</feature>